<evidence type="ECO:0000313" key="1">
    <source>
        <dbReference type="EMBL" id="JAH95570.1"/>
    </source>
</evidence>
<proteinExistence type="predicted"/>
<reference evidence="1" key="2">
    <citation type="journal article" date="2015" name="Fish Shellfish Immunol.">
        <title>Early steps in the European eel (Anguilla anguilla)-Vibrio vulnificus interaction in the gills: Role of the RtxA13 toxin.</title>
        <authorList>
            <person name="Callol A."/>
            <person name="Pajuelo D."/>
            <person name="Ebbesson L."/>
            <person name="Teles M."/>
            <person name="MacKenzie S."/>
            <person name="Amaro C."/>
        </authorList>
    </citation>
    <scope>NUCLEOTIDE SEQUENCE</scope>
</reference>
<protein>
    <submittedName>
        <fullName evidence="1">Uncharacterized protein</fullName>
    </submittedName>
</protein>
<sequence length="48" mass="5272">MCSLSLQKSTEQIVTLNTIRVHDNALQTAHGNELSGVKMFKLNNNKGS</sequence>
<reference evidence="1" key="1">
    <citation type="submission" date="2014-11" db="EMBL/GenBank/DDBJ databases">
        <authorList>
            <person name="Amaro Gonzalez C."/>
        </authorList>
    </citation>
    <scope>NUCLEOTIDE SEQUENCE</scope>
</reference>
<name>A0A0E9X0Z5_ANGAN</name>
<dbReference type="EMBL" id="GBXM01013007">
    <property type="protein sequence ID" value="JAH95570.1"/>
    <property type="molecule type" value="Transcribed_RNA"/>
</dbReference>
<organism evidence="1">
    <name type="scientific">Anguilla anguilla</name>
    <name type="common">European freshwater eel</name>
    <name type="synonym">Muraena anguilla</name>
    <dbReference type="NCBI Taxonomy" id="7936"/>
    <lineage>
        <taxon>Eukaryota</taxon>
        <taxon>Metazoa</taxon>
        <taxon>Chordata</taxon>
        <taxon>Craniata</taxon>
        <taxon>Vertebrata</taxon>
        <taxon>Euteleostomi</taxon>
        <taxon>Actinopterygii</taxon>
        <taxon>Neopterygii</taxon>
        <taxon>Teleostei</taxon>
        <taxon>Anguilliformes</taxon>
        <taxon>Anguillidae</taxon>
        <taxon>Anguilla</taxon>
    </lineage>
</organism>
<accession>A0A0E9X0Z5</accession>
<dbReference type="AlphaFoldDB" id="A0A0E9X0Z5"/>